<dbReference type="InterPro" id="IPR016181">
    <property type="entry name" value="Acyl_CoA_acyltransferase"/>
</dbReference>
<name>A0A494XD86_9BURK</name>
<dbReference type="OrthoDB" id="9801669at2"/>
<proteinExistence type="predicted"/>
<evidence type="ECO:0000259" key="1">
    <source>
        <dbReference type="PROSITE" id="PS51186"/>
    </source>
</evidence>
<comment type="caution">
    <text evidence="2">The sequence shown here is derived from an EMBL/GenBank/DDBJ whole genome shotgun (WGS) entry which is preliminary data.</text>
</comment>
<reference evidence="2 3" key="1">
    <citation type="submission" date="2018-10" db="EMBL/GenBank/DDBJ databases">
        <title>Paraburkholderia sp. 7MK8-2, isolated from soil.</title>
        <authorList>
            <person name="Gao Z.-H."/>
            <person name="Qiu L.-H."/>
        </authorList>
    </citation>
    <scope>NUCLEOTIDE SEQUENCE [LARGE SCALE GENOMIC DNA]</scope>
    <source>
        <strain evidence="2 3">7MK8-2</strain>
    </source>
</reference>
<dbReference type="PROSITE" id="PS51186">
    <property type="entry name" value="GNAT"/>
    <property type="match status" value="1"/>
</dbReference>
<dbReference type="RefSeq" id="WP_121279934.1">
    <property type="nucleotide sequence ID" value="NZ_RBZV01000008.1"/>
</dbReference>
<evidence type="ECO:0000313" key="2">
    <source>
        <dbReference type="EMBL" id="RKP46109.1"/>
    </source>
</evidence>
<accession>A0A494XD86</accession>
<dbReference type="AlphaFoldDB" id="A0A494XD86"/>
<dbReference type="GO" id="GO:0005737">
    <property type="term" value="C:cytoplasm"/>
    <property type="evidence" value="ECO:0007669"/>
    <property type="project" value="TreeGrafter"/>
</dbReference>
<organism evidence="2 3">
    <name type="scientific">Trinickia fusca</name>
    <dbReference type="NCBI Taxonomy" id="2419777"/>
    <lineage>
        <taxon>Bacteria</taxon>
        <taxon>Pseudomonadati</taxon>
        <taxon>Pseudomonadota</taxon>
        <taxon>Betaproteobacteria</taxon>
        <taxon>Burkholderiales</taxon>
        <taxon>Burkholderiaceae</taxon>
        <taxon>Trinickia</taxon>
    </lineage>
</organism>
<dbReference type="Proteomes" id="UP000280434">
    <property type="component" value="Unassembled WGS sequence"/>
</dbReference>
<keyword evidence="2" id="KW-0808">Transferase</keyword>
<evidence type="ECO:0000313" key="3">
    <source>
        <dbReference type="Proteomes" id="UP000280434"/>
    </source>
</evidence>
<dbReference type="EMBL" id="RBZV01000008">
    <property type="protein sequence ID" value="RKP46109.1"/>
    <property type="molecule type" value="Genomic_DNA"/>
</dbReference>
<dbReference type="InterPro" id="IPR000182">
    <property type="entry name" value="GNAT_dom"/>
</dbReference>
<dbReference type="Pfam" id="PF13302">
    <property type="entry name" value="Acetyltransf_3"/>
    <property type="match status" value="1"/>
</dbReference>
<dbReference type="GO" id="GO:0008999">
    <property type="term" value="F:protein-N-terminal-alanine acetyltransferase activity"/>
    <property type="evidence" value="ECO:0007669"/>
    <property type="project" value="TreeGrafter"/>
</dbReference>
<dbReference type="Gene3D" id="3.40.630.30">
    <property type="match status" value="1"/>
</dbReference>
<keyword evidence="3" id="KW-1185">Reference proteome</keyword>
<protein>
    <submittedName>
        <fullName evidence="2">N-acetyltransferase</fullName>
    </submittedName>
</protein>
<gene>
    <name evidence="2" type="ORF">D7S89_19085</name>
</gene>
<dbReference type="PANTHER" id="PTHR43441:SF11">
    <property type="entry name" value="RIBOSOMAL-PROTEIN-SERINE ACETYLTRANSFERASE"/>
    <property type="match status" value="1"/>
</dbReference>
<dbReference type="PANTHER" id="PTHR43441">
    <property type="entry name" value="RIBOSOMAL-PROTEIN-SERINE ACETYLTRANSFERASE"/>
    <property type="match status" value="1"/>
</dbReference>
<dbReference type="SUPFAM" id="SSF55729">
    <property type="entry name" value="Acyl-CoA N-acyltransferases (Nat)"/>
    <property type="match status" value="1"/>
</dbReference>
<feature type="domain" description="N-acetyltransferase" evidence="1">
    <location>
        <begin position="14"/>
        <end position="176"/>
    </location>
</feature>
<dbReference type="InterPro" id="IPR051908">
    <property type="entry name" value="Ribosomal_N-acetyltransferase"/>
</dbReference>
<sequence length="182" mass="20226">MRIESPPSLDYPGIALRQLERTDLDAWYQYLSIPAVYEHTSWALSAPADLDPLFDTYESAAPNSARRLAMVETVTQRLVGTIGFHTISDVNRRAELAYDLCPEAWGKGLATAAALAVVDWAQREYGFIRIQATTLTSNVRSARVLQKCGFQFEGLLRAYRMVRGTPGDFNMYSRIAPGSTSA</sequence>
<dbReference type="GO" id="GO:1990189">
    <property type="term" value="F:protein N-terminal-serine acetyltransferase activity"/>
    <property type="evidence" value="ECO:0007669"/>
    <property type="project" value="TreeGrafter"/>
</dbReference>